<evidence type="ECO:0000256" key="2">
    <source>
        <dbReference type="SAM" id="MobiDB-lite"/>
    </source>
</evidence>
<protein>
    <recommendedName>
        <fullName evidence="7">Guanyl-nucleotide exchange factor</fullName>
    </recommendedName>
</protein>
<feature type="compositionally biased region" description="Polar residues" evidence="2">
    <location>
        <begin position="1150"/>
        <end position="1161"/>
    </location>
</feature>
<dbReference type="InterPro" id="IPR001849">
    <property type="entry name" value="PH_domain"/>
</dbReference>
<feature type="compositionally biased region" description="Low complexity" evidence="2">
    <location>
        <begin position="1327"/>
        <end position="1342"/>
    </location>
</feature>
<feature type="coiled-coil region" evidence="1">
    <location>
        <begin position="1033"/>
        <end position="1060"/>
    </location>
</feature>
<evidence type="ECO:0000313" key="6">
    <source>
        <dbReference type="Proteomes" id="UP001642482"/>
    </source>
</evidence>
<dbReference type="PROSITE" id="PS50190">
    <property type="entry name" value="SEC7"/>
    <property type="match status" value="1"/>
</dbReference>
<dbReference type="EMBL" id="CAWUHD010000009">
    <property type="protein sequence ID" value="CAK7212410.1"/>
    <property type="molecule type" value="Genomic_DNA"/>
</dbReference>
<feature type="region of interest" description="Disordered" evidence="2">
    <location>
        <begin position="268"/>
        <end position="511"/>
    </location>
</feature>
<dbReference type="Pfam" id="PF00169">
    <property type="entry name" value="PH"/>
    <property type="match status" value="1"/>
</dbReference>
<feature type="compositionally biased region" description="Low complexity" evidence="2">
    <location>
        <begin position="1187"/>
        <end position="1205"/>
    </location>
</feature>
<evidence type="ECO:0000259" key="4">
    <source>
        <dbReference type="PROSITE" id="PS50190"/>
    </source>
</evidence>
<dbReference type="Proteomes" id="UP001642482">
    <property type="component" value="Unassembled WGS sequence"/>
</dbReference>
<feature type="compositionally biased region" description="Polar residues" evidence="2">
    <location>
        <begin position="539"/>
        <end position="551"/>
    </location>
</feature>
<feature type="region of interest" description="Disordered" evidence="2">
    <location>
        <begin position="1448"/>
        <end position="1506"/>
    </location>
</feature>
<dbReference type="SMART" id="SM00233">
    <property type="entry name" value="PH"/>
    <property type="match status" value="1"/>
</dbReference>
<feature type="compositionally biased region" description="Low complexity" evidence="2">
    <location>
        <begin position="1527"/>
        <end position="1536"/>
    </location>
</feature>
<reference evidence="5 6" key="1">
    <citation type="submission" date="2024-01" db="EMBL/GenBank/DDBJ databases">
        <authorList>
            <person name="Allen C."/>
            <person name="Tagirdzhanova G."/>
        </authorList>
    </citation>
    <scope>NUCLEOTIDE SEQUENCE [LARGE SCALE GENOMIC DNA]</scope>
</reference>
<feature type="domain" description="SEC7" evidence="4">
    <location>
        <begin position="519"/>
        <end position="711"/>
    </location>
</feature>
<feature type="compositionally biased region" description="Polar residues" evidence="2">
    <location>
        <begin position="1168"/>
        <end position="1185"/>
    </location>
</feature>
<feature type="region of interest" description="Disordered" evidence="2">
    <location>
        <begin position="524"/>
        <end position="555"/>
    </location>
</feature>
<feature type="compositionally biased region" description="Polar residues" evidence="2">
    <location>
        <begin position="367"/>
        <end position="377"/>
    </location>
</feature>
<feature type="compositionally biased region" description="Polar residues" evidence="2">
    <location>
        <begin position="501"/>
        <end position="511"/>
    </location>
</feature>
<feature type="region of interest" description="Disordered" evidence="2">
    <location>
        <begin position="1327"/>
        <end position="1409"/>
    </location>
</feature>
<accession>A0ABP0AYN0</accession>
<feature type="compositionally biased region" description="Low complexity" evidence="2">
    <location>
        <begin position="441"/>
        <end position="453"/>
    </location>
</feature>
<dbReference type="PROSITE" id="PS50003">
    <property type="entry name" value="PH_DOMAIN"/>
    <property type="match status" value="1"/>
</dbReference>
<feature type="compositionally biased region" description="Acidic residues" evidence="2">
    <location>
        <begin position="1621"/>
        <end position="1644"/>
    </location>
</feature>
<feature type="compositionally biased region" description="Pro residues" evidence="2">
    <location>
        <begin position="175"/>
        <end position="184"/>
    </location>
</feature>
<comment type="caution">
    <text evidence="5">The sequence shown here is derived from an EMBL/GenBank/DDBJ whole genome shotgun (WGS) entry which is preliminary data.</text>
</comment>
<feature type="compositionally biased region" description="Polar residues" evidence="2">
    <location>
        <begin position="1274"/>
        <end position="1288"/>
    </location>
</feature>
<gene>
    <name evidence="5" type="ORF">SEUCBS140593_001494</name>
</gene>
<feature type="compositionally biased region" description="Basic and acidic residues" evidence="2">
    <location>
        <begin position="487"/>
        <end position="497"/>
    </location>
</feature>
<dbReference type="Pfam" id="PF01369">
    <property type="entry name" value="Sec7"/>
    <property type="match status" value="1"/>
</dbReference>
<dbReference type="SUPFAM" id="SSF48425">
    <property type="entry name" value="Sec7 domain"/>
    <property type="match status" value="1"/>
</dbReference>
<feature type="compositionally biased region" description="Polar residues" evidence="2">
    <location>
        <begin position="1214"/>
        <end position="1226"/>
    </location>
</feature>
<feature type="region of interest" description="Disordered" evidence="2">
    <location>
        <begin position="1274"/>
        <end position="1313"/>
    </location>
</feature>
<feature type="compositionally biased region" description="Low complexity" evidence="2">
    <location>
        <begin position="86"/>
        <end position="95"/>
    </location>
</feature>
<feature type="compositionally biased region" description="Polar residues" evidence="2">
    <location>
        <begin position="1475"/>
        <end position="1505"/>
    </location>
</feature>
<feature type="compositionally biased region" description="Basic and acidic residues" evidence="2">
    <location>
        <begin position="214"/>
        <end position="223"/>
    </location>
</feature>
<feature type="region of interest" description="Disordered" evidence="2">
    <location>
        <begin position="1524"/>
        <end position="1696"/>
    </location>
</feature>
<dbReference type="SUPFAM" id="SSF50729">
    <property type="entry name" value="PH domain-like"/>
    <property type="match status" value="1"/>
</dbReference>
<dbReference type="InterPro" id="IPR023394">
    <property type="entry name" value="Sec7_C_sf"/>
</dbReference>
<dbReference type="InterPro" id="IPR035999">
    <property type="entry name" value="Sec7_dom_sf"/>
</dbReference>
<dbReference type="Gene3D" id="2.30.29.30">
    <property type="entry name" value="Pleckstrin-homology domain (PH domain)/Phosphotyrosine-binding domain (PTB)"/>
    <property type="match status" value="1"/>
</dbReference>
<feature type="region of interest" description="Disordered" evidence="2">
    <location>
        <begin position="158"/>
        <end position="243"/>
    </location>
</feature>
<feature type="domain" description="PH" evidence="3">
    <location>
        <begin position="838"/>
        <end position="967"/>
    </location>
</feature>
<feature type="region of interest" description="Disordered" evidence="2">
    <location>
        <begin position="1150"/>
        <end position="1227"/>
    </location>
</feature>
<dbReference type="InterPro" id="IPR000904">
    <property type="entry name" value="Sec7_dom"/>
</dbReference>
<feature type="compositionally biased region" description="Polar residues" evidence="2">
    <location>
        <begin position="407"/>
        <end position="423"/>
    </location>
</feature>
<dbReference type="SMART" id="SM00222">
    <property type="entry name" value="Sec7"/>
    <property type="match status" value="1"/>
</dbReference>
<keyword evidence="6" id="KW-1185">Reference proteome</keyword>
<evidence type="ECO:0008006" key="7">
    <source>
        <dbReference type="Google" id="ProtNLM"/>
    </source>
</evidence>
<feature type="region of interest" description="Disordered" evidence="2">
    <location>
        <begin position="86"/>
        <end position="119"/>
    </location>
</feature>
<evidence type="ECO:0000259" key="3">
    <source>
        <dbReference type="PROSITE" id="PS50003"/>
    </source>
</evidence>
<organism evidence="5 6">
    <name type="scientific">Sporothrix eucalyptigena</name>
    <dbReference type="NCBI Taxonomy" id="1812306"/>
    <lineage>
        <taxon>Eukaryota</taxon>
        <taxon>Fungi</taxon>
        <taxon>Dikarya</taxon>
        <taxon>Ascomycota</taxon>
        <taxon>Pezizomycotina</taxon>
        <taxon>Sordariomycetes</taxon>
        <taxon>Sordariomycetidae</taxon>
        <taxon>Ophiostomatales</taxon>
        <taxon>Ophiostomataceae</taxon>
        <taxon>Sporothrix</taxon>
    </lineage>
</organism>
<feature type="compositionally biased region" description="Low complexity" evidence="2">
    <location>
        <begin position="159"/>
        <end position="174"/>
    </location>
</feature>
<dbReference type="PANTHER" id="PTHR10663">
    <property type="entry name" value="GUANYL-NUCLEOTIDE EXCHANGE FACTOR"/>
    <property type="match status" value="1"/>
</dbReference>
<dbReference type="PANTHER" id="PTHR10663:SF405">
    <property type="entry name" value="ARF GUANINE NUCLEOTIDE EXCHANGE FACTOR SYT1"/>
    <property type="match status" value="1"/>
</dbReference>
<dbReference type="CDD" id="cd00171">
    <property type="entry name" value="Sec7"/>
    <property type="match status" value="1"/>
</dbReference>
<feature type="compositionally biased region" description="Polar residues" evidence="2">
    <location>
        <begin position="1355"/>
        <end position="1366"/>
    </location>
</feature>
<feature type="compositionally biased region" description="Pro residues" evidence="2">
    <location>
        <begin position="30"/>
        <end position="43"/>
    </location>
</feature>
<sequence length="1696" mass="183565">MPFLRRRGVMASESDMRRHTSIFHPLSAPKLPPQPEPPLPRPSPVTTQSEPSVNLLGDPVAAGGGSIDLGNAVSDAGTAAAISVTEPTTPATPNNPTIPQPPATPPFDGRASNVGDGTRGVVSIDSEYLSRPESPPIQEQTPKHRRFSLLRFRNASDSQLAARARQQAQLAEAEPPVPPMPNPPEIIMTAPTFELSAAPQKRQNRVKLPSLSRKSSDLPRINDAEEPAPGRTSNTFGSWSRRERRKSMIAPLKSNGKQPAIAFDEAGISQQQQQQLAANQPPEYGDENGTTLALPVNRLSESSRSDGSSGDRVYGSTTTTTHTVQTTTTFFRLSRRRKNSNPPSLFPISHLPQKGQPTTPIDGAISENGTEPANPNTRSPPPRAPSRGVGAFGRGGLGGLGAEEQETPTQSRPVSQRHGTATPPTGLAPSPAMALFQKGNPSPASAFFRPSSRNSGQSSPTRSIPGGPGPLGRGRSSTLSSIGRDSVAGRESVDEHLTPPTLRSSSSATGRKSFSDLLGLSRLRQNSEPNRQGALTPATPCSSTSKNNSLQLARDSFVLPDRREDDTPAKYLARLEEVVSRSVIGSALSKSNDPFSQAVLRSYMRSFKFFTEPMDMAIRKLLMDAELPRETQHIDRFLQAFANRYHECNPGIFSSPDQAYFIAFSLLILHTDVFNKNNKHKMQKTDYQKNTRGEGIFDEILEVFYDNITYTPFIHVEDDIDINGERIVAHKAKRKTIFPNTSPDITKKSGKEPIDPYTLIIDEKLEVLRPNLKDIMQLDDPYSYLGTAKSLNMKELQTTFFRTGILQIVSARSRPDAFMTEKTAHNPEEAHPGIVDIKITKVGLLWRKDAKKKKTRSPWQEWGAILTGAQLYFFRNTSWVKSLIHQYETHIKHGHDGIPIIFKPPLEEFKPDSLMSTNGAVALLDSSYKKHKHAFTYVSHGGVEEVLLADNEDEMNDWLAKLNYAAAFRTSGVRMRGVVGGFYEGQDRRAIRRLGSDDGQSVQTPSGEVTITRSRIDQKMAHDILAARRDIMFQKMEDANQKLEEEGKRLEVQLRNSRHLQIMAPIQPKTREQMLISAARMDSQLKWTRMTMWRLKCHRDILEMDLDDERQLSLDPDHALESGAAFAGMIGVSPATSGMVAMNQGALSSAVEKQSQSQQGHLQREQSKASTASTVLPRSPQSATHRGSVAGASISSGGAAASGSAEPDSPVSDVFQTPPTSATNAGFFQHKHQNSSDVGASGLDFASLRKGSVSSAISSGPSITATPPRAVRSLNSAHENTPQSQLAATPTAAPKEDAHQQEVDPNDPDADEHSLLQKTGLLESVATNTSGSASGAGKSKTAGLEDSANAPVDPKQQSVPEASQTPQHDKNKIRRSLHRTLREGAGHLSTRGRKTKDATGAGAPEDAVEEPIILERGSGSFVVHGKKASVITFGGDFPSIILPDERLRQRKQQQQQQQQLQLPTVADSSLAAGPSGQQTAAQDDASMLSSSNGGENSIHGSTDNNLFGIHSDYRAAMFQDRERRESAASASTATARSFRELHRKYSSVRAASRSSTGGKALISDDESEAAVSNSEGRHTPLSLGLDDSAGLDKEKKRKKYLSGVGEASSGEEDKRAANSAADDDDVADSSDEESDDGEVVDAEEFPSLPTSGGGQAQFYTPNPPASPALLTTDDQPETAAASEEPGPSQKLQAVQV</sequence>
<keyword evidence="1" id="KW-0175">Coiled coil</keyword>
<feature type="compositionally biased region" description="Low complexity" evidence="2">
    <location>
        <begin position="1452"/>
        <end position="1462"/>
    </location>
</feature>
<evidence type="ECO:0000256" key="1">
    <source>
        <dbReference type="SAM" id="Coils"/>
    </source>
</evidence>
<dbReference type="Gene3D" id="1.10.1000.11">
    <property type="entry name" value="Arf Nucleotide-binding Site Opener,domain 2"/>
    <property type="match status" value="1"/>
</dbReference>
<feature type="compositionally biased region" description="Low complexity" evidence="2">
    <location>
        <begin position="305"/>
        <end position="332"/>
    </location>
</feature>
<feature type="compositionally biased region" description="Gly residues" evidence="2">
    <location>
        <begin position="390"/>
        <end position="401"/>
    </location>
</feature>
<proteinExistence type="predicted"/>
<feature type="region of interest" description="Disordered" evidence="2">
    <location>
        <begin position="1"/>
        <end position="60"/>
    </location>
</feature>
<evidence type="ECO:0000313" key="5">
    <source>
        <dbReference type="EMBL" id="CAK7212410.1"/>
    </source>
</evidence>
<dbReference type="InterPro" id="IPR011993">
    <property type="entry name" value="PH-like_dom_sf"/>
</dbReference>
<feature type="compositionally biased region" description="Pro residues" evidence="2">
    <location>
        <begin position="96"/>
        <end position="105"/>
    </location>
</feature>
<name>A0ABP0AYN0_9PEZI</name>